<dbReference type="OrthoDB" id="3723194at2"/>
<comment type="caution">
    <text evidence="2">The sequence shown here is derived from an EMBL/GenBank/DDBJ whole genome shotgun (WGS) entry which is preliminary data.</text>
</comment>
<dbReference type="InterPro" id="IPR011009">
    <property type="entry name" value="Kinase-like_dom_sf"/>
</dbReference>
<keyword evidence="3" id="KW-1185">Reference proteome</keyword>
<gene>
    <name evidence="2" type="ORF">KTT_52790</name>
</gene>
<organism evidence="2 3">
    <name type="scientific">Tengunoibacter tsumagoiensis</name>
    <dbReference type="NCBI Taxonomy" id="2014871"/>
    <lineage>
        <taxon>Bacteria</taxon>
        <taxon>Bacillati</taxon>
        <taxon>Chloroflexota</taxon>
        <taxon>Ktedonobacteria</taxon>
        <taxon>Ktedonobacterales</taxon>
        <taxon>Dictyobacteraceae</taxon>
        <taxon>Tengunoibacter</taxon>
    </lineage>
</organism>
<accession>A0A402A8D8</accession>
<proteinExistence type="predicted"/>
<reference evidence="3" key="1">
    <citation type="submission" date="2018-12" db="EMBL/GenBank/DDBJ databases">
        <title>Tengunoibacter tsumagoiensis gen. nov., sp. nov., Dictyobacter kobayashii sp. nov., D. alpinus sp. nov., and D. joshuensis sp. nov. and description of Dictyobacteraceae fam. nov. within the order Ktedonobacterales isolated from Tengu-no-mugimeshi.</title>
        <authorList>
            <person name="Wang C.M."/>
            <person name="Zheng Y."/>
            <person name="Sakai Y."/>
            <person name="Toyoda A."/>
            <person name="Minakuchi Y."/>
            <person name="Abe K."/>
            <person name="Yokota A."/>
            <person name="Yabe S."/>
        </authorList>
    </citation>
    <scope>NUCLEOTIDE SEQUENCE [LARGE SCALE GENOMIC DNA]</scope>
    <source>
        <strain evidence="3">Uno3</strain>
    </source>
</reference>
<dbReference type="EMBL" id="BIFR01000002">
    <property type="protein sequence ID" value="GCE15420.1"/>
    <property type="molecule type" value="Genomic_DNA"/>
</dbReference>
<dbReference type="Pfam" id="PF01636">
    <property type="entry name" value="APH"/>
    <property type="match status" value="1"/>
</dbReference>
<dbReference type="Proteomes" id="UP000287352">
    <property type="component" value="Unassembled WGS sequence"/>
</dbReference>
<dbReference type="RefSeq" id="WP_126582887.1">
    <property type="nucleotide sequence ID" value="NZ_BIFR01000002.1"/>
</dbReference>
<name>A0A402A8D8_9CHLR</name>
<dbReference type="Gene3D" id="3.90.1200.10">
    <property type="match status" value="1"/>
</dbReference>
<protein>
    <recommendedName>
        <fullName evidence="1">Aminoglycoside phosphotransferase domain-containing protein</fullName>
    </recommendedName>
</protein>
<feature type="domain" description="Aminoglycoside phosphotransferase" evidence="1">
    <location>
        <begin position="80"/>
        <end position="289"/>
    </location>
</feature>
<evidence type="ECO:0000313" key="3">
    <source>
        <dbReference type="Proteomes" id="UP000287352"/>
    </source>
</evidence>
<dbReference type="InterPro" id="IPR002575">
    <property type="entry name" value="Aminoglycoside_PTrfase"/>
</dbReference>
<dbReference type="AlphaFoldDB" id="A0A402A8D8"/>
<evidence type="ECO:0000259" key="1">
    <source>
        <dbReference type="Pfam" id="PF01636"/>
    </source>
</evidence>
<evidence type="ECO:0000313" key="2">
    <source>
        <dbReference type="EMBL" id="GCE15420.1"/>
    </source>
</evidence>
<sequence length="360" mass="41848">MTMDQNISANSSLFGLSSAQFKPIVEQLVSEEKLRQFLVEGERSLQGFQGYCADKKVVIVSYLTEAGRQERRPLFIKRLFPFIPAEAYHYHYLEASGVPVAHLYGVLNGSQGEEILFLEYLERIGIARHVPEELWQWLRVLVELNTVVLDEHYAKKLVHHQHERWLQDGEFLGQFFDQLERHALYGDLGDTIQALYQKHSVKQQALLHMAYRLGELVRTLPQGLIHGDFVEQNVGWRMQAQKLLIFDLHKVALGPRFWDIAGVLKSLLKPDAALSYQEAAQYYLELWQQRTGQALALETFLAEVEALWQITLLQSLPWHLERALDGEVDWTPDREEGRHVYRRWLYGRLLQLFEASSLQP</sequence>
<dbReference type="SUPFAM" id="SSF56112">
    <property type="entry name" value="Protein kinase-like (PK-like)"/>
    <property type="match status" value="1"/>
</dbReference>